<dbReference type="PROSITE" id="PS00122">
    <property type="entry name" value="CARBOXYLESTERASE_B_1"/>
    <property type="match status" value="1"/>
</dbReference>
<dbReference type="GO" id="GO:0016787">
    <property type="term" value="F:hydrolase activity"/>
    <property type="evidence" value="ECO:0007669"/>
    <property type="project" value="UniProtKB-KW"/>
</dbReference>
<reference evidence="5 6" key="1">
    <citation type="submission" date="2018-08" db="EMBL/GenBank/DDBJ databases">
        <title>A genome reference for cultivated species of the human gut microbiota.</title>
        <authorList>
            <person name="Zou Y."/>
            <person name="Xue W."/>
            <person name="Luo G."/>
        </authorList>
    </citation>
    <scope>NUCLEOTIDE SEQUENCE [LARGE SCALE GENOMIC DNA]</scope>
    <source>
        <strain evidence="5 6">OM05-15BH</strain>
    </source>
</reference>
<gene>
    <name evidence="5" type="ORF">DXB65_04085</name>
</gene>
<protein>
    <recommendedName>
        <fullName evidence="3">Carboxylic ester hydrolase</fullName>
        <ecNumber evidence="3">3.1.1.-</ecNumber>
    </recommendedName>
</protein>
<dbReference type="EC" id="3.1.1.-" evidence="3"/>
<dbReference type="InterPro" id="IPR029058">
    <property type="entry name" value="AB_hydrolase_fold"/>
</dbReference>
<accession>A0A3E5BQ54</accession>
<dbReference type="EMBL" id="QSUL01000002">
    <property type="protein sequence ID" value="RGN39509.1"/>
    <property type="molecule type" value="Genomic_DNA"/>
</dbReference>
<comment type="caution">
    <text evidence="5">The sequence shown here is derived from an EMBL/GenBank/DDBJ whole genome shotgun (WGS) entry which is preliminary data.</text>
</comment>
<comment type="similarity">
    <text evidence="1 3">Belongs to the type-B carboxylesterase/lipase family.</text>
</comment>
<dbReference type="Proteomes" id="UP000260983">
    <property type="component" value="Unassembled WGS sequence"/>
</dbReference>
<proteinExistence type="inferred from homology"/>
<feature type="domain" description="Carboxylesterase type B" evidence="4">
    <location>
        <begin position="60"/>
        <end position="539"/>
    </location>
</feature>
<evidence type="ECO:0000259" key="4">
    <source>
        <dbReference type="Pfam" id="PF00135"/>
    </source>
</evidence>
<evidence type="ECO:0000256" key="3">
    <source>
        <dbReference type="RuleBase" id="RU361235"/>
    </source>
</evidence>
<sequence length="563" mass="61985">MSIDRRKFIKSIGLGTIMLGAHPFAALSSGIVLPDEGGSLDKDAYTDDGSQVQIGDNIAIAETEYGKVKGYIMRGIYTFLGIPYAAETSGKNRFMPPRKHEPWTGIRPAVFYGNTAPQDVYSRASTSYDMFVDHWNYDEISENCLCLNIWTQDITDGKKRPVIVWLHGGGFTRGNGIEQDGYNGENITRYGDVVYCSVNHRLGVFGFTDLSAFGEKYKDSGNAGLLDMAAAIRWIHDNISNFGGDPDNITVIGQSGGGAKVCLLATMPEMRGLIHKGVSLSGSAVRANQPKYSRLLGEYIVKEAGLSAAEMDKLQDMPWRDYMTLAYRAAARMEKEEGGSGMVRGSFGPVGDGVHLPEGEFFSNASSPDIPMIFCTTFHEWGVNRADSSQEGITAVQAIEQLSDPYGEKAEEIYNAYARNFPEAKPIEVLILVRSSRLSVIEAATAKKKQKSPVYMAWFGFCPSLFDGRMRAFHCLDISFWLLNTDLMITHSGGGARPRKLSYKMADALLNFARTGNPNCSSLPKWPEFSIKGGETMVLNDICEVKNDPDREGRTVLLNSLKQ</sequence>
<organism evidence="5 6">
    <name type="scientific">Bacteroides oleiciplenus</name>
    <dbReference type="NCBI Taxonomy" id="626931"/>
    <lineage>
        <taxon>Bacteria</taxon>
        <taxon>Pseudomonadati</taxon>
        <taxon>Bacteroidota</taxon>
        <taxon>Bacteroidia</taxon>
        <taxon>Bacteroidales</taxon>
        <taxon>Bacteroidaceae</taxon>
        <taxon>Bacteroides</taxon>
    </lineage>
</organism>
<dbReference type="SUPFAM" id="SSF53474">
    <property type="entry name" value="alpha/beta-Hydrolases"/>
    <property type="match status" value="1"/>
</dbReference>
<keyword evidence="2 3" id="KW-0378">Hydrolase</keyword>
<evidence type="ECO:0000256" key="1">
    <source>
        <dbReference type="ARBA" id="ARBA00005964"/>
    </source>
</evidence>
<dbReference type="RefSeq" id="WP_009129372.1">
    <property type="nucleotide sequence ID" value="NZ_CABKRN010000002.1"/>
</dbReference>
<evidence type="ECO:0000256" key="2">
    <source>
        <dbReference type="ARBA" id="ARBA00022801"/>
    </source>
</evidence>
<dbReference type="InterPro" id="IPR019826">
    <property type="entry name" value="Carboxylesterase_B_AS"/>
</dbReference>
<dbReference type="InterPro" id="IPR002018">
    <property type="entry name" value="CarbesteraseB"/>
</dbReference>
<dbReference type="PANTHER" id="PTHR11559">
    <property type="entry name" value="CARBOXYLESTERASE"/>
    <property type="match status" value="1"/>
</dbReference>
<dbReference type="Gene3D" id="3.40.50.1820">
    <property type="entry name" value="alpha/beta hydrolase"/>
    <property type="match status" value="1"/>
</dbReference>
<dbReference type="Pfam" id="PF00135">
    <property type="entry name" value="COesterase"/>
    <property type="match status" value="1"/>
</dbReference>
<name>A0A3E5BQ54_9BACE</name>
<evidence type="ECO:0000313" key="5">
    <source>
        <dbReference type="EMBL" id="RGN39509.1"/>
    </source>
</evidence>
<dbReference type="AlphaFoldDB" id="A0A3E5BQ54"/>
<dbReference type="InterPro" id="IPR050309">
    <property type="entry name" value="Type-B_Carboxylest/Lipase"/>
</dbReference>
<evidence type="ECO:0000313" key="6">
    <source>
        <dbReference type="Proteomes" id="UP000260983"/>
    </source>
</evidence>